<protein>
    <submittedName>
        <fullName evidence="2">Uncharacterized protein</fullName>
    </submittedName>
</protein>
<evidence type="ECO:0000313" key="2">
    <source>
        <dbReference type="EMBL" id="EAU39671.1"/>
    </source>
</evidence>
<evidence type="ECO:0000256" key="1">
    <source>
        <dbReference type="SAM" id="MobiDB-lite"/>
    </source>
</evidence>
<sequence length="306" mass="33795">MDERHEVGSSSLGGSTYAHLSVEKRAVVDEVIAAANTMLDSLKSGRFAGRPPHLVLMPFLDQLRAFEATARSQPELAHVLENPARETVRSMLTSFGRDAECLDGVETVLDVEADRSQSMTVKTKGIEFSKASEVYIKEVRERHSMSEKDVLRYEKMLALFQQVLGDRPVLSYDLDDLRKYHSVLRKLPARFAAKDIRVSQNGVLLEPLAADPSKALAVATVASYLAPVHAVFTRICDDANVRNPFDSLKIAKPKKERPVAIATLAAWHRRTRDPGGAAGRFSGRDASSGRRASDRSSHRTANVFEP</sequence>
<organism evidence="2 3">
    <name type="scientific">Fulvimarina pelagi HTCC2506</name>
    <dbReference type="NCBI Taxonomy" id="314231"/>
    <lineage>
        <taxon>Bacteria</taxon>
        <taxon>Pseudomonadati</taxon>
        <taxon>Pseudomonadota</taxon>
        <taxon>Alphaproteobacteria</taxon>
        <taxon>Hyphomicrobiales</taxon>
        <taxon>Aurantimonadaceae</taxon>
        <taxon>Fulvimarina</taxon>
    </lineage>
</organism>
<name>Q0FXH9_9HYPH</name>
<evidence type="ECO:0000313" key="3">
    <source>
        <dbReference type="Proteomes" id="UP000004310"/>
    </source>
</evidence>
<accession>Q0FXH9</accession>
<dbReference type="AlphaFoldDB" id="Q0FXH9"/>
<feature type="compositionally biased region" description="Basic and acidic residues" evidence="1">
    <location>
        <begin position="287"/>
        <end position="297"/>
    </location>
</feature>
<dbReference type="Proteomes" id="UP000004310">
    <property type="component" value="Unassembled WGS sequence"/>
</dbReference>
<gene>
    <name evidence="2" type="ORF">FP2506_01778</name>
</gene>
<dbReference type="HOGENOM" id="CLU_908384_0_0_5"/>
<proteinExistence type="predicted"/>
<reference evidence="2 3" key="1">
    <citation type="journal article" date="2010" name="J. Bacteriol.">
        <title>Genome sequence of Fulvimarina pelagi HTCC2506T, a Mn(II)-oxidizing alphaproteobacterium possessing an aerobic anoxygenic photosynthetic gene cluster and Xanthorhodopsin.</title>
        <authorList>
            <person name="Kang I."/>
            <person name="Oh H.M."/>
            <person name="Lim S.I."/>
            <person name="Ferriera S."/>
            <person name="Giovannoni S.J."/>
            <person name="Cho J.C."/>
        </authorList>
    </citation>
    <scope>NUCLEOTIDE SEQUENCE [LARGE SCALE GENOMIC DNA]</scope>
    <source>
        <strain evidence="2 3">HTCC2506</strain>
    </source>
</reference>
<dbReference type="RefSeq" id="WP_007065504.1">
    <property type="nucleotide sequence ID" value="NZ_DS022272.1"/>
</dbReference>
<dbReference type="EMBL" id="AATP01000014">
    <property type="protein sequence ID" value="EAU39671.1"/>
    <property type="molecule type" value="Genomic_DNA"/>
</dbReference>
<comment type="caution">
    <text evidence="2">The sequence shown here is derived from an EMBL/GenBank/DDBJ whole genome shotgun (WGS) entry which is preliminary data.</text>
</comment>
<keyword evidence="3" id="KW-1185">Reference proteome</keyword>
<feature type="region of interest" description="Disordered" evidence="1">
    <location>
        <begin position="272"/>
        <end position="306"/>
    </location>
</feature>